<evidence type="ECO:0000259" key="7">
    <source>
        <dbReference type="Pfam" id="PF01029"/>
    </source>
</evidence>
<dbReference type="PANTHER" id="PTHR11078:SF3">
    <property type="entry name" value="ANTITERMINATION NUSB DOMAIN-CONTAINING PROTEIN"/>
    <property type="match status" value="1"/>
</dbReference>
<dbReference type="HAMAP" id="MF_00073">
    <property type="entry name" value="NusB"/>
    <property type="match status" value="1"/>
</dbReference>
<organism evidence="8 9">
    <name type="scientific">Paramesorhizobium deserti</name>
    <dbReference type="NCBI Taxonomy" id="1494590"/>
    <lineage>
        <taxon>Bacteria</taxon>
        <taxon>Pseudomonadati</taxon>
        <taxon>Pseudomonadota</taxon>
        <taxon>Alphaproteobacteria</taxon>
        <taxon>Hyphomicrobiales</taxon>
        <taxon>Phyllobacteriaceae</taxon>
        <taxon>Paramesorhizobium</taxon>
    </lineage>
</organism>
<dbReference type="NCBIfam" id="TIGR01951">
    <property type="entry name" value="nusB"/>
    <property type="match status" value="1"/>
</dbReference>
<dbReference type="GO" id="GO:0003723">
    <property type="term" value="F:RNA binding"/>
    <property type="evidence" value="ECO:0007669"/>
    <property type="project" value="UniProtKB-UniRule"/>
</dbReference>
<dbReference type="InterPro" id="IPR006027">
    <property type="entry name" value="NusB_RsmB_TIM44"/>
</dbReference>
<keyword evidence="2 6" id="KW-0889">Transcription antitermination</keyword>
<gene>
    <name evidence="6" type="primary">nusB</name>
    <name evidence="8" type="ORF">ATN84_10190</name>
</gene>
<keyword evidence="3 6" id="KW-0694">RNA-binding</keyword>
<dbReference type="Pfam" id="PF01029">
    <property type="entry name" value="NusB"/>
    <property type="match status" value="1"/>
</dbReference>
<comment type="caution">
    <text evidence="8">The sequence shown here is derived from an EMBL/GenBank/DDBJ whole genome shotgun (WGS) entry which is preliminary data.</text>
</comment>
<accession>A0A135HWX7</accession>
<evidence type="ECO:0000256" key="1">
    <source>
        <dbReference type="ARBA" id="ARBA00005952"/>
    </source>
</evidence>
<sequence>MASSAEGRPAAAPRMANKRGAARLAAVQALYQMDVAGTGVLEVVAEYESFRLGKEVDGAQYVEADPQWFRAIVSGVVTDQLKLDPMIRAALTEDWPLSRLDSTLRAILRAGCWELKDRKDVPTAVIVSEYVDIAKAFYTEDEPKLVNAVLDRLARQIRGEGRGAKGA</sequence>
<keyword evidence="4 6" id="KW-0805">Transcription regulation</keyword>
<keyword evidence="9" id="KW-1185">Reference proteome</keyword>
<comment type="function">
    <text evidence="6">Involved in transcription antitermination. Required for transcription of ribosomal RNA (rRNA) genes. Binds specifically to the boxA antiterminator sequence of the ribosomal RNA (rrn) operons.</text>
</comment>
<dbReference type="Gene3D" id="1.10.940.10">
    <property type="entry name" value="NusB-like"/>
    <property type="match status" value="1"/>
</dbReference>
<evidence type="ECO:0000256" key="2">
    <source>
        <dbReference type="ARBA" id="ARBA00022814"/>
    </source>
</evidence>
<keyword evidence="5 6" id="KW-0804">Transcription</keyword>
<dbReference type="STRING" id="1494590.ATN84_10190"/>
<evidence type="ECO:0000256" key="6">
    <source>
        <dbReference type="HAMAP-Rule" id="MF_00073"/>
    </source>
</evidence>
<name>A0A135HWX7_9HYPH</name>
<dbReference type="OrthoDB" id="9797817at2"/>
<proteinExistence type="inferred from homology"/>
<evidence type="ECO:0000313" key="8">
    <source>
        <dbReference type="EMBL" id="KXF77696.1"/>
    </source>
</evidence>
<dbReference type="PANTHER" id="PTHR11078">
    <property type="entry name" value="N UTILIZATION SUBSTANCE PROTEIN B-RELATED"/>
    <property type="match status" value="1"/>
</dbReference>
<protein>
    <recommendedName>
        <fullName evidence="6">Transcription antitermination protein NusB</fullName>
    </recommendedName>
    <alternativeName>
        <fullName evidence="6">Antitermination factor NusB</fullName>
    </alternativeName>
</protein>
<feature type="domain" description="NusB/RsmB/TIM44" evidence="7">
    <location>
        <begin position="22"/>
        <end position="155"/>
    </location>
</feature>
<dbReference type="RefSeq" id="WP_068881881.1">
    <property type="nucleotide sequence ID" value="NZ_LNTU01000012.1"/>
</dbReference>
<evidence type="ECO:0000313" key="9">
    <source>
        <dbReference type="Proteomes" id="UP000070107"/>
    </source>
</evidence>
<dbReference type="InterPro" id="IPR035926">
    <property type="entry name" value="NusB-like_sf"/>
</dbReference>
<evidence type="ECO:0000256" key="5">
    <source>
        <dbReference type="ARBA" id="ARBA00023163"/>
    </source>
</evidence>
<reference evidence="8 9" key="1">
    <citation type="submission" date="2015-11" db="EMBL/GenBank/DDBJ databases">
        <title>Draft genome sequence of Paramesorhizobium deserti A-3-E, a strain highly resistant to diverse beta-lactam antibiotics.</title>
        <authorList>
            <person name="Lv R."/>
            <person name="Yang X."/>
            <person name="Fang N."/>
            <person name="Guo J."/>
            <person name="Luo X."/>
            <person name="Peng F."/>
            <person name="Yang R."/>
            <person name="Cui Y."/>
            <person name="Fang C."/>
            <person name="Song Y."/>
        </authorList>
    </citation>
    <scope>NUCLEOTIDE SEQUENCE [LARGE SCALE GENOMIC DNA]</scope>
    <source>
        <strain evidence="8 9">A-3-E</strain>
    </source>
</reference>
<evidence type="ECO:0000256" key="4">
    <source>
        <dbReference type="ARBA" id="ARBA00023015"/>
    </source>
</evidence>
<dbReference type="EMBL" id="LNTU01000012">
    <property type="protein sequence ID" value="KXF77696.1"/>
    <property type="molecule type" value="Genomic_DNA"/>
</dbReference>
<dbReference type="GO" id="GO:0031564">
    <property type="term" value="P:transcription antitermination"/>
    <property type="evidence" value="ECO:0007669"/>
    <property type="project" value="UniProtKB-KW"/>
</dbReference>
<comment type="similarity">
    <text evidence="1 6">Belongs to the NusB family.</text>
</comment>
<dbReference type="AlphaFoldDB" id="A0A135HWX7"/>
<dbReference type="GO" id="GO:0005829">
    <property type="term" value="C:cytosol"/>
    <property type="evidence" value="ECO:0007669"/>
    <property type="project" value="TreeGrafter"/>
</dbReference>
<dbReference type="GO" id="GO:0006353">
    <property type="term" value="P:DNA-templated transcription termination"/>
    <property type="evidence" value="ECO:0007669"/>
    <property type="project" value="UniProtKB-UniRule"/>
</dbReference>
<dbReference type="InterPro" id="IPR011605">
    <property type="entry name" value="NusB_fam"/>
</dbReference>
<evidence type="ECO:0000256" key="3">
    <source>
        <dbReference type="ARBA" id="ARBA00022884"/>
    </source>
</evidence>
<dbReference type="SUPFAM" id="SSF48013">
    <property type="entry name" value="NusB-like"/>
    <property type="match status" value="1"/>
</dbReference>
<dbReference type="Proteomes" id="UP000070107">
    <property type="component" value="Unassembled WGS sequence"/>
</dbReference>